<feature type="compositionally biased region" description="Basic and acidic residues" evidence="5">
    <location>
        <begin position="241"/>
        <end position="264"/>
    </location>
</feature>
<accession>A0AAV4J917</accession>
<keyword evidence="2" id="KW-0297">G-protein coupled receptor</keyword>
<keyword evidence="6" id="KW-0812">Transmembrane</keyword>
<sequence length="282" mass="31171">MVGMTPTYLSVRIGRKYVKQRNRTLLGLIERENREAIEAITIALNVFTQIVCFVGIIGSNVVLIMALREKTKWRQAATAVGKSDNLSKPETPANSNRLGIPGMNQKISQEKAPVEGAGETKLAVKGDLTKKNATEGGGAAEHATMRDRKLGRMIVLLSAIVFICYLPSTMCLVFMMIYPGFSIMGDEVNVFFMAWSWVFVFDATNSSVNIFLYYNMSSKYRATFQSLFPWFARSRRVGPPTHDHGNSALVSKDDAKTCKARDAPGEGDPTESPQTLTTPDNK</sequence>
<dbReference type="PANTHER" id="PTHR45695">
    <property type="entry name" value="LEUCOKININ RECEPTOR-RELATED"/>
    <property type="match status" value="1"/>
</dbReference>
<feature type="region of interest" description="Disordered" evidence="5">
    <location>
        <begin position="239"/>
        <end position="282"/>
    </location>
</feature>
<protein>
    <submittedName>
        <fullName evidence="7">Chemosensory receptor A</fullName>
    </submittedName>
</protein>
<reference evidence="7 8" key="1">
    <citation type="journal article" date="2021" name="Elife">
        <title>Chloroplast acquisition without the gene transfer in kleptoplastic sea slugs, Plakobranchus ocellatus.</title>
        <authorList>
            <person name="Maeda T."/>
            <person name="Takahashi S."/>
            <person name="Yoshida T."/>
            <person name="Shimamura S."/>
            <person name="Takaki Y."/>
            <person name="Nagai Y."/>
            <person name="Toyoda A."/>
            <person name="Suzuki Y."/>
            <person name="Arimoto A."/>
            <person name="Ishii H."/>
            <person name="Satoh N."/>
            <person name="Nishiyama T."/>
            <person name="Hasebe M."/>
            <person name="Maruyama T."/>
            <person name="Minagawa J."/>
            <person name="Obokata J."/>
            <person name="Shigenobu S."/>
        </authorList>
    </citation>
    <scope>NUCLEOTIDE SEQUENCE [LARGE SCALE GENOMIC DNA]</scope>
</reference>
<dbReference type="InterPro" id="IPR019427">
    <property type="entry name" value="7TM_GPCR_serpentine_rcpt_Srw"/>
</dbReference>
<evidence type="ECO:0000256" key="5">
    <source>
        <dbReference type="SAM" id="MobiDB-lite"/>
    </source>
</evidence>
<evidence type="ECO:0000256" key="3">
    <source>
        <dbReference type="ARBA" id="ARBA00023170"/>
    </source>
</evidence>
<comment type="caution">
    <text evidence="7">The sequence shown here is derived from an EMBL/GenBank/DDBJ whole genome shotgun (WGS) entry which is preliminary data.</text>
</comment>
<feature type="transmembrane region" description="Helical" evidence="6">
    <location>
        <begin position="154"/>
        <end position="178"/>
    </location>
</feature>
<dbReference type="SUPFAM" id="SSF81321">
    <property type="entry name" value="Family A G protein-coupled receptor-like"/>
    <property type="match status" value="1"/>
</dbReference>
<dbReference type="PANTHER" id="PTHR45695:SF9">
    <property type="entry name" value="LEUCOKININ RECEPTOR"/>
    <property type="match status" value="1"/>
</dbReference>
<dbReference type="Pfam" id="PF10324">
    <property type="entry name" value="7TM_GPCR_Srw"/>
    <property type="match status" value="1"/>
</dbReference>
<name>A0AAV4J917_9GAST</name>
<feature type="transmembrane region" description="Helical" evidence="6">
    <location>
        <begin position="42"/>
        <end position="67"/>
    </location>
</feature>
<evidence type="ECO:0000256" key="1">
    <source>
        <dbReference type="ARBA" id="ARBA00004141"/>
    </source>
</evidence>
<gene>
    <name evidence="7" type="ORF">ElyMa_006844500</name>
</gene>
<evidence type="ECO:0000313" key="7">
    <source>
        <dbReference type="EMBL" id="GFS18320.1"/>
    </source>
</evidence>
<comment type="subcellular location">
    <subcellularLocation>
        <location evidence="1">Membrane</location>
        <topology evidence="1">Multi-pass membrane protein</topology>
    </subcellularLocation>
</comment>
<dbReference type="GO" id="GO:0005886">
    <property type="term" value="C:plasma membrane"/>
    <property type="evidence" value="ECO:0007669"/>
    <property type="project" value="TreeGrafter"/>
</dbReference>
<keyword evidence="3 7" id="KW-0675">Receptor</keyword>
<feature type="transmembrane region" description="Helical" evidence="6">
    <location>
        <begin position="190"/>
        <end position="214"/>
    </location>
</feature>
<dbReference type="AlphaFoldDB" id="A0AAV4J917"/>
<evidence type="ECO:0000256" key="2">
    <source>
        <dbReference type="ARBA" id="ARBA00023040"/>
    </source>
</evidence>
<dbReference type="EMBL" id="BMAT01013689">
    <property type="protein sequence ID" value="GFS18320.1"/>
    <property type="molecule type" value="Genomic_DNA"/>
</dbReference>
<keyword evidence="4" id="KW-0807">Transducer</keyword>
<dbReference type="Gene3D" id="1.20.1070.10">
    <property type="entry name" value="Rhodopsin 7-helix transmembrane proteins"/>
    <property type="match status" value="1"/>
</dbReference>
<keyword evidence="6" id="KW-0472">Membrane</keyword>
<evidence type="ECO:0000313" key="8">
    <source>
        <dbReference type="Proteomes" id="UP000762676"/>
    </source>
</evidence>
<proteinExistence type="predicted"/>
<dbReference type="GO" id="GO:0008528">
    <property type="term" value="F:G protein-coupled peptide receptor activity"/>
    <property type="evidence" value="ECO:0007669"/>
    <property type="project" value="InterPro"/>
</dbReference>
<keyword evidence="8" id="KW-1185">Reference proteome</keyword>
<dbReference type="Proteomes" id="UP000762676">
    <property type="component" value="Unassembled WGS sequence"/>
</dbReference>
<feature type="compositionally biased region" description="Polar residues" evidence="5">
    <location>
        <begin position="271"/>
        <end position="282"/>
    </location>
</feature>
<evidence type="ECO:0000256" key="6">
    <source>
        <dbReference type="SAM" id="Phobius"/>
    </source>
</evidence>
<organism evidence="7 8">
    <name type="scientific">Elysia marginata</name>
    <dbReference type="NCBI Taxonomy" id="1093978"/>
    <lineage>
        <taxon>Eukaryota</taxon>
        <taxon>Metazoa</taxon>
        <taxon>Spiralia</taxon>
        <taxon>Lophotrochozoa</taxon>
        <taxon>Mollusca</taxon>
        <taxon>Gastropoda</taxon>
        <taxon>Heterobranchia</taxon>
        <taxon>Euthyneura</taxon>
        <taxon>Panpulmonata</taxon>
        <taxon>Sacoglossa</taxon>
        <taxon>Placobranchoidea</taxon>
        <taxon>Plakobranchidae</taxon>
        <taxon>Elysia</taxon>
    </lineage>
</organism>
<keyword evidence="6" id="KW-1133">Transmembrane helix</keyword>
<evidence type="ECO:0000256" key="4">
    <source>
        <dbReference type="ARBA" id="ARBA00023224"/>
    </source>
</evidence>